<reference evidence="2" key="1">
    <citation type="journal article" date="2019" name="Int. J. Syst. Evol. Microbiol.">
        <title>The Global Catalogue of Microorganisms (GCM) 10K type strain sequencing project: providing services to taxonomists for standard genome sequencing and annotation.</title>
        <authorList>
            <consortium name="The Broad Institute Genomics Platform"/>
            <consortium name="The Broad Institute Genome Sequencing Center for Infectious Disease"/>
            <person name="Wu L."/>
            <person name="Ma J."/>
        </authorList>
    </citation>
    <scope>NUCLEOTIDE SEQUENCE [LARGE SCALE GENOMIC DNA]</scope>
    <source>
        <strain evidence="2">KCTC 32255</strain>
    </source>
</reference>
<keyword evidence="2" id="KW-1185">Reference proteome</keyword>
<accession>A0ABW2BVW6</accession>
<evidence type="ECO:0000313" key="1">
    <source>
        <dbReference type="EMBL" id="MFC6866644.1"/>
    </source>
</evidence>
<dbReference type="Proteomes" id="UP001596337">
    <property type="component" value="Unassembled WGS sequence"/>
</dbReference>
<sequence length="121" mass="13327">MSLFTVEEARAELRQLRPVIDEVVTLRADAAELAVATSPGGSPSDLGGLPELKAKQARLDELITLIQESGAEIKGFAPLLLDFPSELDGEQVLLCWLEGEDGIDWYHRRDLGFAGRRRLPE</sequence>
<proteinExistence type="predicted"/>
<dbReference type="RefSeq" id="WP_345395972.1">
    <property type="nucleotide sequence ID" value="NZ_BAABLA010000024.1"/>
</dbReference>
<dbReference type="EMBL" id="JBHSXX010000001">
    <property type="protein sequence ID" value="MFC6866644.1"/>
    <property type="molecule type" value="Genomic_DNA"/>
</dbReference>
<dbReference type="PIRSF" id="PIRSF016498">
    <property type="entry name" value="UCP016498"/>
    <property type="match status" value="1"/>
</dbReference>
<comment type="caution">
    <text evidence="1">The sequence shown here is derived from an EMBL/GenBank/DDBJ whole genome shotgun (WGS) entry which is preliminary data.</text>
</comment>
<organism evidence="1 2">
    <name type="scientific">Haloechinothrix salitolerans</name>
    <dbReference type="NCBI Taxonomy" id="926830"/>
    <lineage>
        <taxon>Bacteria</taxon>
        <taxon>Bacillati</taxon>
        <taxon>Actinomycetota</taxon>
        <taxon>Actinomycetes</taxon>
        <taxon>Pseudonocardiales</taxon>
        <taxon>Pseudonocardiaceae</taxon>
        <taxon>Haloechinothrix</taxon>
    </lineage>
</organism>
<dbReference type="Pfam" id="PF09969">
    <property type="entry name" value="DUF2203"/>
    <property type="match status" value="1"/>
</dbReference>
<name>A0ABW2BVW6_9PSEU</name>
<protein>
    <submittedName>
        <fullName evidence="1">DUF2203 domain-containing protein</fullName>
    </submittedName>
</protein>
<evidence type="ECO:0000313" key="2">
    <source>
        <dbReference type="Proteomes" id="UP001596337"/>
    </source>
</evidence>
<dbReference type="InterPro" id="IPR018699">
    <property type="entry name" value="DUF2203"/>
</dbReference>
<gene>
    <name evidence="1" type="ORF">ACFQGD_05745</name>
</gene>